<dbReference type="GO" id="GO:0005634">
    <property type="term" value="C:nucleus"/>
    <property type="evidence" value="ECO:0007669"/>
    <property type="project" value="InterPro"/>
</dbReference>
<dbReference type="Pfam" id="PF00956">
    <property type="entry name" value="NAP"/>
    <property type="match status" value="1"/>
</dbReference>
<evidence type="ECO:0008006" key="6">
    <source>
        <dbReference type="Google" id="ProtNLM"/>
    </source>
</evidence>
<keyword evidence="5" id="KW-1185">Reference proteome</keyword>
<comment type="similarity">
    <text evidence="1 2">Belongs to the nucleosome assembly protein (NAP) family.</text>
</comment>
<dbReference type="InterPro" id="IPR037231">
    <property type="entry name" value="NAP-like_sf"/>
</dbReference>
<feature type="compositionally biased region" description="Basic and acidic residues" evidence="3">
    <location>
        <begin position="72"/>
        <end position="87"/>
    </location>
</feature>
<dbReference type="GeneTree" id="ENSGT00940000162417"/>
<evidence type="ECO:0000313" key="5">
    <source>
        <dbReference type="Proteomes" id="UP000694414"/>
    </source>
</evidence>
<proteinExistence type="inferred from homology"/>
<feature type="region of interest" description="Disordered" evidence="3">
    <location>
        <begin position="28"/>
        <end position="103"/>
    </location>
</feature>
<name>A0A8C8YE62_PROSS</name>
<organism evidence="4 5">
    <name type="scientific">Prolemur simus</name>
    <name type="common">Greater bamboo lemur</name>
    <name type="synonym">Hapalemur simus</name>
    <dbReference type="NCBI Taxonomy" id="1328070"/>
    <lineage>
        <taxon>Eukaryota</taxon>
        <taxon>Metazoa</taxon>
        <taxon>Chordata</taxon>
        <taxon>Craniata</taxon>
        <taxon>Vertebrata</taxon>
        <taxon>Euteleostomi</taxon>
        <taxon>Mammalia</taxon>
        <taxon>Eutheria</taxon>
        <taxon>Euarchontoglires</taxon>
        <taxon>Primates</taxon>
        <taxon>Strepsirrhini</taxon>
        <taxon>Lemuriformes</taxon>
        <taxon>Lemuridae</taxon>
        <taxon>Prolemur</taxon>
    </lineage>
</organism>
<dbReference type="PANTHER" id="PTHR11875">
    <property type="entry name" value="TESTIS-SPECIFIC Y-ENCODED PROTEIN"/>
    <property type="match status" value="1"/>
</dbReference>
<dbReference type="Gene3D" id="3.30.1120.90">
    <property type="entry name" value="Nucleosome assembly protein"/>
    <property type="match status" value="1"/>
</dbReference>
<feature type="compositionally biased region" description="Polar residues" evidence="3">
    <location>
        <begin position="94"/>
        <end position="103"/>
    </location>
</feature>
<dbReference type="Ensembl" id="ENSPSMT00000000394.1">
    <property type="protein sequence ID" value="ENSPSMP00000000335.1"/>
    <property type="gene ID" value="ENSPSMG00000000295.1"/>
</dbReference>
<dbReference type="AlphaFoldDB" id="A0A8C8YE62"/>
<evidence type="ECO:0000256" key="3">
    <source>
        <dbReference type="SAM" id="MobiDB-lite"/>
    </source>
</evidence>
<feature type="compositionally biased region" description="Basic and acidic residues" evidence="3">
    <location>
        <begin position="43"/>
        <end position="63"/>
    </location>
</feature>
<evidence type="ECO:0000256" key="2">
    <source>
        <dbReference type="RuleBase" id="RU003876"/>
    </source>
</evidence>
<dbReference type="Proteomes" id="UP000694414">
    <property type="component" value="Unplaced"/>
</dbReference>
<dbReference type="SUPFAM" id="SSF143113">
    <property type="entry name" value="NAP-like"/>
    <property type="match status" value="1"/>
</dbReference>
<feature type="compositionally biased region" description="Acidic residues" evidence="3">
    <location>
        <begin position="33"/>
        <end position="42"/>
    </location>
</feature>
<reference evidence="4" key="1">
    <citation type="submission" date="2025-08" db="UniProtKB">
        <authorList>
            <consortium name="Ensembl"/>
        </authorList>
    </citation>
    <scope>IDENTIFICATION</scope>
</reference>
<protein>
    <recommendedName>
        <fullName evidence="6">TSPY</fullName>
    </recommendedName>
</protein>
<dbReference type="GO" id="GO:0006334">
    <property type="term" value="P:nucleosome assembly"/>
    <property type="evidence" value="ECO:0007669"/>
    <property type="project" value="InterPro"/>
</dbReference>
<evidence type="ECO:0000313" key="4">
    <source>
        <dbReference type="Ensembl" id="ENSPSMP00000000335.1"/>
    </source>
</evidence>
<reference evidence="4" key="2">
    <citation type="submission" date="2025-09" db="UniProtKB">
        <authorList>
            <consortium name="Ensembl"/>
        </authorList>
    </citation>
    <scope>IDENTIFICATION</scope>
</reference>
<sequence length="279" mass="32870">MTEECVVLSVEGLEECVALAEIADTEAVGAGAEAEEEEDKFDEEQHQAYVEKEREEEVQGKKEEDEEEEKQDEAYVEKERVEGLQEKVEDENNQTEAGSWPRMSQTTVEALEALQLDLEPVNRRVLQRRQAHLEHRMSIIQDIPGFWAKFVNHPQILILISDQKEDMLSYMINLKVEELKHPNSCCRIMLFFQNNPYFWNKVFTKEYLVNMIEYRASHPTPIQWYQEYECEAHSCQHQNCSLKFFNWFSDHNFTDSYKMAEVGPSWGISYMGFREKNCN</sequence>
<evidence type="ECO:0000256" key="1">
    <source>
        <dbReference type="ARBA" id="ARBA00009947"/>
    </source>
</evidence>
<accession>A0A8C8YE62</accession>
<dbReference type="InterPro" id="IPR002164">
    <property type="entry name" value="NAP_family"/>
</dbReference>